<dbReference type="Pfam" id="PF18701">
    <property type="entry name" value="DUF5641"/>
    <property type="match status" value="1"/>
</dbReference>
<name>A0ABY6LA80_9ARAC</name>
<organism evidence="3 4">
    <name type="scientific">Cordylochernes scorpioides</name>
    <dbReference type="NCBI Taxonomy" id="51811"/>
    <lineage>
        <taxon>Eukaryota</taxon>
        <taxon>Metazoa</taxon>
        <taxon>Ecdysozoa</taxon>
        <taxon>Arthropoda</taxon>
        <taxon>Chelicerata</taxon>
        <taxon>Arachnida</taxon>
        <taxon>Pseudoscorpiones</taxon>
        <taxon>Cheliferoidea</taxon>
        <taxon>Chernetidae</taxon>
        <taxon>Cordylochernes</taxon>
    </lineage>
</organism>
<proteinExistence type="predicted"/>
<evidence type="ECO:0000313" key="4">
    <source>
        <dbReference type="Proteomes" id="UP001235939"/>
    </source>
</evidence>
<feature type="domain" description="DUF5641" evidence="2">
    <location>
        <begin position="47"/>
        <end position="100"/>
    </location>
</feature>
<evidence type="ECO:0000256" key="1">
    <source>
        <dbReference type="SAM" id="MobiDB-lite"/>
    </source>
</evidence>
<evidence type="ECO:0000259" key="2">
    <source>
        <dbReference type="Pfam" id="PF18701"/>
    </source>
</evidence>
<dbReference type="Proteomes" id="UP001235939">
    <property type="component" value="Chromosome 14"/>
</dbReference>
<accession>A0ABY6LA80</accession>
<feature type="compositionally biased region" description="Polar residues" evidence="1">
    <location>
        <begin position="113"/>
        <end position="126"/>
    </location>
</feature>
<dbReference type="EMBL" id="CP092876">
    <property type="protein sequence ID" value="UYV76828.1"/>
    <property type="molecule type" value="Genomic_DNA"/>
</dbReference>
<sequence length="142" mass="16527">MQNYSSAQKIKWKFNPPVSPWWEGFGKICHVEAIVNERLLTYSYYCGGIVYVGNDIQKRINWPLGLIKKVYLGEDGNYRVAKSRIKSGEIVRPIQRLYPLEIHLSDMEAHGVQNLSEDPSNLNIKNEQQKRNRRSGKNYIDD</sequence>
<keyword evidence="4" id="KW-1185">Reference proteome</keyword>
<reference evidence="3 4" key="1">
    <citation type="submission" date="2022-01" db="EMBL/GenBank/DDBJ databases">
        <title>A chromosomal length assembly of Cordylochernes scorpioides.</title>
        <authorList>
            <person name="Zeh D."/>
            <person name="Zeh J."/>
        </authorList>
    </citation>
    <scope>NUCLEOTIDE SEQUENCE [LARGE SCALE GENOMIC DNA]</scope>
    <source>
        <strain evidence="3">IN4F17</strain>
        <tissue evidence="3">Whole Body</tissue>
    </source>
</reference>
<evidence type="ECO:0000313" key="3">
    <source>
        <dbReference type="EMBL" id="UYV76828.1"/>
    </source>
</evidence>
<protein>
    <recommendedName>
        <fullName evidence="2">DUF5641 domain-containing protein</fullName>
    </recommendedName>
</protein>
<feature type="region of interest" description="Disordered" evidence="1">
    <location>
        <begin position="113"/>
        <end position="142"/>
    </location>
</feature>
<gene>
    <name evidence="3" type="ORF">LAZ67_14002119</name>
</gene>
<dbReference type="InterPro" id="IPR040676">
    <property type="entry name" value="DUF5641"/>
</dbReference>